<gene>
    <name evidence="1" type="ORF">SAMN05428971_1565</name>
</gene>
<accession>A0A1I4ZCS2</accession>
<keyword evidence="2" id="KW-1185">Reference proteome</keyword>
<proteinExistence type="predicted"/>
<protein>
    <submittedName>
        <fullName evidence="1">Uncharacterized protein</fullName>
    </submittedName>
</protein>
<dbReference type="AlphaFoldDB" id="A0A1I4ZCS2"/>
<name>A0A1I4ZCS2_9GAMM</name>
<sequence>MNKGLYYYVTIGTDQDNYHFLHRKGCKRMPDKDEVIFIGTLYNLSQALSIARINFKKVKPCIKCCIRYSAPVIHDSVQPVLHFPQKMI</sequence>
<organism evidence="1 2">
    <name type="scientific">Candidatus Pantoea varia</name>
    <dbReference type="NCBI Taxonomy" id="1881036"/>
    <lineage>
        <taxon>Bacteria</taxon>
        <taxon>Pseudomonadati</taxon>
        <taxon>Pseudomonadota</taxon>
        <taxon>Gammaproteobacteria</taxon>
        <taxon>Enterobacterales</taxon>
        <taxon>Erwiniaceae</taxon>
        <taxon>Pantoea</taxon>
    </lineage>
</organism>
<evidence type="ECO:0000313" key="2">
    <source>
        <dbReference type="Proteomes" id="UP000198968"/>
    </source>
</evidence>
<dbReference type="Proteomes" id="UP000198968">
    <property type="component" value="Unassembled WGS sequence"/>
</dbReference>
<reference evidence="2" key="1">
    <citation type="submission" date="2016-10" db="EMBL/GenBank/DDBJ databases">
        <authorList>
            <person name="Varghese N."/>
            <person name="Submissions S."/>
        </authorList>
    </citation>
    <scope>NUCLEOTIDE SEQUENCE [LARGE SCALE GENOMIC DNA]</scope>
    <source>
        <strain evidence="2">OV426</strain>
    </source>
</reference>
<evidence type="ECO:0000313" key="1">
    <source>
        <dbReference type="EMBL" id="SFN47690.1"/>
    </source>
</evidence>
<dbReference type="EMBL" id="FOVG01000001">
    <property type="protein sequence ID" value="SFN47690.1"/>
    <property type="molecule type" value="Genomic_DNA"/>
</dbReference>
<dbReference type="RefSeq" id="WP_090962297.1">
    <property type="nucleotide sequence ID" value="NZ_FOVG01000001.1"/>
</dbReference>
<dbReference type="OrthoDB" id="6540554at2"/>